<dbReference type="InterPro" id="IPR013087">
    <property type="entry name" value="Znf_C2H2_type"/>
</dbReference>
<keyword evidence="5" id="KW-0472">Membrane</keyword>
<dbReference type="InterPro" id="IPR029787">
    <property type="entry name" value="Nucleotide_cyclase"/>
</dbReference>
<dbReference type="PROSITE" id="PS00452">
    <property type="entry name" value="GUANYLATE_CYCLASE_1"/>
    <property type="match status" value="1"/>
</dbReference>
<evidence type="ECO:0000313" key="11">
    <source>
        <dbReference type="Proteomes" id="UP000620670"/>
    </source>
</evidence>
<dbReference type="InterPro" id="IPR018297">
    <property type="entry name" value="A/G_cyclase_CS"/>
</dbReference>
<accession>A0ABS0Y1P8</accession>
<dbReference type="PROSITE" id="PS00028">
    <property type="entry name" value="ZINC_FINGER_C2H2_1"/>
    <property type="match status" value="1"/>
</dbReference>
<name>A0ABS0Y1P8_9HYPH</name>
<protein>
    <submittedName>
        <fullName evidence="10">GAF domain-containing protein</fullName>
    </submittedName>
</protein>
<organism evidence="10 11">
    <name type="scientific">Microvirga splendida</name>
    <dbReference type="NCBI Taxonomy" id="2795727"/>
    <lineage>
        <taxon>Bacteria</taxon>
        <taxon>Pseudomonadati</taxon>
        <taxon>Pseudomonadota</taxon>
        <taxon>Alphaproteobacteria</taxon>
        <taxon>Hyphomicrobiales</taxon>
        <taxon>Methylobacteriaceae</taxon>
        <taxon>Microvirga</taxon>
    </lineage>
</organism>
<keyword evidence="11" id="KW-1185">Reference proteome</keyword>
<dbReference type="InterPro" id="IPR003018">
    <property type="entry name" value="GAF"/>
</dbReference>
<dbReference type="PROSITE" id="PS50125">
    <property type="entry name" value="GUANYLATE_CYCLASE_2"/>
    <property type="match status" value="1"/>
</dbReference>
<dbReference type="PANTHER" id="PTHR11920:SF335">
    <property type="entry name" value="GUANYLATE CYCLASE"/>
    <property type="match status" value="1"/>
</dbReference>
<dbReference type="Pfam" id="PF01590">
    <property type="entry name" value="GAF"/>
    <property type="match status" value="1"/>
</dbReference>
<dbReference type="InterPro" id="IPR050401">
    <property type="entry name" value="Cyclic_nucleotide_synthase"/>
</dbReference>
<dbReference type="Proteomes" id="UP000620670">
    <property type="component" value="Unassembled WGS sequence"/>
</dbReference>
<dbReference type="SUPFAM" id="SSF55073">
    <property type="entry name" value="Nucleotide cyclase"/>
    <property type="match status" value="1"/>
</dbReference>
<dbReference type="InterPro" id="IPR001054">
    <property type="entry name" value="A/G_cyclase"/>
</dbReference>
<comment type="similarity">
    <text evidence="7">Belongs to the adenylyl cyclase class-4/guanylyl cyclase family.</text>
</comment>
<keyword evidence="4" id="KW-1133">Transmembrane helix</keyword>
<evidence type="ECO:0000256" key="4">
    <source>
        <dbReference type="ARBA" id="ARBA00022989"/>
    </source>
</evidence>
<gene>
    <name evidence="10" type="ORF">JAO75_12585</name>
</gene>
<evidence type="ECO:0000259" key="9">
    <source>
        <dbReference type="PROSITE" id="PS50125"/>
    </source>
</evidence>
<keyword evidence="2" id="KW-0812">Transmembrane</keyword>
<dbReference type="Gene3D" id="3.30.450.40">
    <property type="match status" value="1"/>
</dbReference>
<dbReference type="EMBL" id="JAELXT010000011">
    <property type="protein sequence ID" value="MBJ6126239.1"/>
    <property type="molecule type" value="Genomic_DNA"/>
</dbReference>
<proteinExistence type="inferred from homology"/>
<dbReference type="Gene3D" id="3.30.70.1230">
    <property type="entry name" value="Nucleotide cyclase"/>
    <property type="match status" value="1"/>
</dbReference>
<dbReference type="Pfam" id="PF00211">
    <property type="entry name" value="Guanylate_cyc"/>
    <property type="match status" value="1"/>
</dbReference>
<comment type="subcellular location">
    <subcellularLocation>
        <location evidence="1">Membrane</location>
    </subcellularLocation>
</comment>
<dbReference type="SMART" id="SM00044">
    <property type="entry name" value="CYCc"/>
    <property type="match status" value="1"/>
</dbReference>
<reference evidence="11" key="1">
    <citation type="submission" date="2020-12" db="EMBL/GenBank/DDBJ databases">
        <title>Hymenobacter sp.</title>
        <authorList>
            <person name="Kim M.K."/>
        </authorList>
    </citation>
    <scope>NUCLEOTIDE SEQUENCE [LARGE SCALE GENOMIC DNA]</scope>
    <source>
        <strain evidence="11">BT325</strain>
    </source>
</reference>
<dbReference type="RefSeq" id="WP_199049489.1">
    <property type="nucleotide sequence ID" value="NZ_JAELXT010000011.1"/>
</dbReference>
<evidence type="ECO:0000256" key="3">
    <source>
        <dbReference type="ARBA" id="ARBA00022741"/>
    </source>
</evidence>
<evidence type="ECO:0000256" key="6">
    <source>
        <dbReference type="ARBA" id="ARBA00023239"/>
    </source>
</evidence>
<evidence type="ECO:0000313" key="10">
    <source>
        <dbReference type="EMBL" id="MBJ6126239.1"/>
    </source>
</evidence>
<comment type="caution">
    <text evidence="10">The sequence shown here is derived from an EMBL/GenBank/DDBJ whole genome shotgun (WGS) entry which is preliminary data.</text>
</comment>
<feature type="coiled-coil region" evidence="8">
    <location>
        <begin position="148"/>
        <end position="195"/>
    </location>
</feature>
<evidence type="ECO:0000256" key="8">
    <source>
        <dbReference type="SAM" id="Coils"/>
    </source>
</evidence>
<keyword evidence="6 7" id="KW-0456">Lyase</keyword>
<feature type="domain" description="Guanylate cyclase" evidence="9">
    <location>
        <begin position="220"/>
        <end position="351"/>
    </location>
</feature>
<dbReference type="InterPro" id="IPR029016">
    <property type="entry name" value="GAF-like_dom_sf"/>
</dbReference>
<dbReference type="SUPFAM" id="SSF55781">
    <property type="entry name" value="GAF domain-like"/>
    <property type="match status" value="1"/>
</dbReference>
<dbReference type="PANTHER" id="PTHR11920">
    <property type="entry name" value="GUANYLYL CYCLASE"/>
    <property type="match status" value="1"/>
</dbReference>
<evidence type="ECO:0000256" key="7">
    <source>
        <dbReference type="RuleBase" id="RU000405"/>
    </source>
</evidence>
<dbReference type="SMART" id="SM00065">
    <property type="entry name" value="GAF"/>
    <property type="match status" value="1"/>
</dbReference>
<evidence type="ECO:0000256" key="2">
    <source>
        <dbReference type="ARBA" id="ARBA00022692"/>
    </source>
</evidence>
<evidence type="ECO:0000256" key="5">
    <source>
        <dbReference type="ARBA" id="ARBA00023136"/>
    </source>
</evidence>
<sequence>MQEASSVNEAERLAALALYQVLDTPPEFAFDAVTELAAEICNCPVAIVSLIDERRQWFKSKYGLPADFTECPREITVCNSTVCANDLVYVPDLTAHERFKHVGVVTGEPHLRFYCGMPLISREGYGLGTLCVVAFEPRELRPSQREAVRRLAQQAMALLELRRQLLERNALLTELAQAKASAEEARDQSERLLRNILPEPVAHELQHRGKVEPRFHEATTILFADFKKFTLLTESLDPARLIDQLDQNFGRFDEIAVNNRLETIKTIGDAYLCAGGLPMPSRTHAIDTCLAALQMQAFIRSANRQREKFRLAPWELRIGINSGPVIAGIVGHRRFTYDIWGNAVNVAQRLEEACEPGRVNISASTFHHVSRLFDAEARGSVGVKHIGATDMYFLDRIRPEFSADADGVTPNAEFWRASGAG</sequence>
<keyword evidence="3" id="KW-0547">Nucleotide-binding</keyword>
<evidence type="ECO:0000256" key="1">
    <source>
        <dbReference type="ARBA" id="ARBA00004370"/>
    </source>
</evidence>
<dbReference type="CDD" id="cd07302">
    <property type="entry name" value="CHD"/>
    <property type="match status" value="1"/>
</dbReference>
<keyword evidence="8" id="KW-0175">Coiled coil</keyword>